<gene>
    <name evidence="2" type="ORF">EYF80_020704</name>
</gene>
<dbReference type="Proteomes" id="UP000314294">
    <property type="component" value="Unassembled WGS sequence"/>
</dbReference>
<keyword evidence="3" id="KW-1185">Reference proteome</keyword>
<feature type="region of interest" description="Disordered" evidence="1">
    <location>
        <begin position="1"/>
        <end position="42"/>
    </location>
</feature>
<dbReference type="EMBL" id="SRLO01000180">
    <property type="protein sequence ID" value="TNN69121.1"/>
    <property type="molecule type" value="Genomic_DNA"/>
</dbReference>
<evidence type="ECO:0000256" key="1">
    <source>
        <dbReference type="SAM" id="MobiDB-lite"/>
    </source>
</evidence>
<organism evidence="2 3">
    <name type="scientific">Liparis tanakae</name>
    <name type="common">Tanaka's snailfish</name>
    <dbReference type="NCBI Taxonomy" id="230148"/>
    <lineage>
        <taxon>Eukaryota</taxon>
        <taxon>Metazoa</taxon>
        <taxon>Chordata</taxon>
        <taxon>Craniata</taxon>
        <taxon>Vertebrata</taxon>
        <taxon>Euteleostomi</taxon>
        <taxon>Actinopterygii</taxon>
        <taxon>Neopterygii</taxon>
        <taxon>Teleostei</taxon>
        <taxon>Neoteleostei</taxon>
        <taxon>Acanthomorphata</taxon>
        <taxon>Eupercaria</taxon>
        <taxon>Perciformes</taxon>
        <taxon>Cottioidei</taxon>
        <taxon>Cottales</taxon>
        <taxon>Liparidae</taxon>
        <taxon>Liparis</taxon>
    </lineage>
</organism>
<evidence type="ECO:0000313" key="2">
    <source>
        <dbReference type="EMBL" id="TNN69121.1"/>
    </source>
</evidence>
<dbReference type="AlphaFoldDB" id="A0A4Z2HU99"/>
<dbReference type="OrthoDB" id="10552920at2759"/>
<reference evidence="2 3" key="1">
    <citation type="submission" date="2019-03" db="EMBL/GenBank/DDBJ databases">
        <title>First draft genome of Liparis tanakae, snailfish: a comprehensive survey of snailfish specific genes.</title>
        <authorList>
            <person name="Kim W."/>
            <person name="Song I."/>
            <person name="Jeong J.-H."/>
            <person name="Kim D."/>
            <person name="Kim S."/>
            <person name="Ryu S."/>
            <person name="Song J.Y."/>
            <person name="Lee S.K."/>
        </authorList>
    </citation>
    <scope>NUCLEOTIDE SEQUENCE [LARGE SCALE GENOMIC DNA]</scope>
    <source>
        <tissue evidence="2">Muscle</tissue>
    </source>
</reference>
<protein>
    <submittedName>
        <fullName evidence="2">Uncharacterized protein</fullName>
    </submittedName>
</protein>
<sequence>MSRRGLVDPVGVSWTQSRARGPRRGLVDPVEGSWTPSRSRGPCRGLVDPVRVAGLMLDPWI</sequence>
<accession>A0A4Z2HU99</accession>
<evidence type="ECO:0000313" key="3">
    <source>
        <dbReference type="Proteomes" id="UP000314294"/>
    </source>
</evidence>
<name>A0A4Z2HU99_9TELE</name>
<proteinExistence type="predicted"/>
<comment type="caution">
    <text evidence="2">The sequence shown here is derived from an EMBL/GenBank/DDBJ whole genome shotgun (WGS) entry which is preliminary data.</text>
</comment>